<dbReference type="SUPFAM" id="SSF52490">
    <property type="entry name" value="Tubulin nucleotide-binding domain-like"/>
    <property type="match status" value="1"/>
</dbReference>
<keyword evidence="7" id="KW-0547">Nucleotide-binding</keyword>
<dbReference type="GO" id="GO:0005200">
    <property type="term" value="F:structural constituent of cytoskeleton"/>
    <property type="evidence" value="ECO:0007669"/>
    <property type="project" value="InterPro"/>
</dbReference>
<evidence type="ECO:0000256" key="5">
    <source>
        <dbReference type="ARBA" id="ARBA00022701"/>
    </source>
</evidence>
<dbReference type="InterPro" id="IPR000217">
    <property type="entry name" value="Tubulin"/>
</dbReference>
<evidence type="ECO:0000313" key="14">
    <source>
        <dbReference type="EMBL" id="KAF7302768.1"/>
    </source>
</evidence>
<proteinExistence type="inferred from homology"/>
<comment type="subunit">
    <text evidence="4">Dimer of alpha and beta chains. A typical microtubule is a hollow water-filled tube with an outer diameter of 25 nm and an inner diameter of 15 nM. Alpha-beta heterodimers associate head-to-tail to form protofilaments running lengthwise along the microtubule wall with the beta-tubulin subunit facing the microtubule plus end conferring a structural polarity. Microtubules usually have 13 protofilaments but different protofilament numbers can be found in some organisms and specialized cells.</text>
</comment>
<keyword evidence="8" id="KW-0460">Magnesium</keyword>
<comment type="caution">
    <text evidence="14">The sequence shown here is derived from an EMBL/GenBank/DDBJ whole genome shotgun (WGS) entry which is preliminary data.</text>
</comment>
<accession>A0A8H6SPF0</accession>
<evidence type="ECO:0000256" key="10">
    <source>
        <dbReference type="ARBA" id="ARBA00023212"/>
    </source>
</evidence>
<dbReference type="InterPro" id="IPR036525">
    <property type="entry name" value="Tubulin/FtsZ_GTPase_sf"/>
</dbReference>
<dbReference type="GO" id="GO:0007017">
    <property type="term" value="P:microtubule-based process"/>
    <property type="evidence" value="ECO:0007669"/>
    <property type="project" value="InterPro"/>
</dbReference>
<dbReference type="PANTHER" id="PTHR11588">
    <property type="entry name" value="TUBULIN"/>
    <property type="match status" value="1"/>
</dbReference>
<keyword evidence="6" id="KW-0479">Metal-binding</keyword>
<evidence type="ECO:0000256" key="8">
    <source>
        <dbReference type="ARBA" id="ARBA00022842"/>
    </source>
</evidence>
<evidence type="ECO:0000256" key="4">
    <source>
        <dbReference type="ARBA" id="ARBA00011747"/>
    </source>
</evidence>
<gene>
    <name evidence="14" type="ORF">HMN09_00911900</name>
</gene>
<evidence type="ECO:0000313" key="15">
    <source>
        <dbReference type="Proteomes" id="UP000613580"/>
    </source>
</evidence>
<protein>
    <submittedName>
        <fullName evidence="14">Tubulin beta chain</fullName>
    </submittedName>
</protein>
<dbReference type="OrthoDB" id="1662883at2759"/>
<dbReference type="InterPro" id="IPR003008">
    <property type="entry name" value="Tubulin_FtsZ_GTPase"/>
</dbReference>
<dbReference type="GO" id="GO:0046872">
    <property type="term" value="F:metal ion binding"/>
    <property type="evidence" value="ECO:0007669"/>
    <property type="project" value="UniProtKB-KW"/>
</dbReference>
<dbReference type="GO" id="GO:0005874">
    <property type="term" value="C:microtubule"/>
    <property type="evidence" value="ECO:0007669"/>
    <property type="project" value="UniProtKB-KW"/>
</dbReference>
<dbReference type="Gene3D" id="3.40.50.1440">
    <property type="entry name" value="Tubulin/FtsZ, GTPase domain"/>
    <property type="match status" value="1"/>
</dbReference>
<feature type="domain" description="Tubulin/FtsZ GTPase" evidence="13">
    <location>
        <begin position="379"/>
        <end position="578"/>
    </location>
</feature>
<comment type="function">
    <text evidence="11">Tubulin is the major constituent of microtubules, a cylinder consisting of laterally associated linear protofilaments composed of alpha- and beta-tubulin heterodimers. Microtubules grow by the addition of GTP-tubulin dimers to the microtubule end, where a stabilizing cap forms. Below the cap, tubulin dimers are in GDP-bound state, owing to GTPase activity of alpha-tubulin.</text>
</comment>
<dbReference type="CDD" id="cd02187">
    <property type="entry name" value="beta_tubulin"/>
    <property type="match status" value="1"/>
</dbReference>
<dbReference type="Proteomes" id="UP000613580">
    <property type="component" value="Unassembled WGS sequence"/>
</dbReference>
<comment type="similarity">
    <text evidence="3">Belongs to the tubulin family.</text>
</comment>
<dbReference type="PRINTS" id="PR01163">
    <property type="entry name" value="BETATUBULIN"/>
</dbReference>
<dbReference type="Pfam" id="PF00091">
    <property type="entry name" value="Tubulin"/>
    <property type="match status" value="1"/>
</dbReference>
<evidence type="ECO:0000256" key="2">
    <source>
        <dbReference type="ARBA" id="ARBA00004245"/>
    </source>
</evidence>
<keyword evidence="10" id="KW-0963">Cytoplasm</keyword>
<dbReference type="EMBL" id="JACAZE010000012">
    <property type="protein sequence ID" value="KAF7302768.1"/>
    <property type="molecule type" value="Genomic_DNA"/>
</dbReference>
<dbReference type="FunFam" id="3.40.50.1440:FF:000006">
    <property type="entry name" value="Tubulin beta chain"/>
    <property type="match status" value="1"/>
</dbReference>
<dbReference type="InterPro" id="IPR017975">
    <property type="entry name" value="Tubulin_CS"/>
</dbReference>
<sequence>MGYFQHIINWGKMAALVVYPWLEPSHFRPRNAARIPEGLFANNKPPSLEALAPYFTELIYSSVVPETFHALVDASQNKFFAENFTTQTKNQRSTGLNSLKKAIGEILNKYGMLAGTTQEQWTLLLAHPGTIFDPNSRLPAYPALFFEKREKKAGHLFRVKALAIALRLILFGPDSIAGDALTRNRMSTVGLSWGIKSVDARMIAATCTMCLFLVYWNSKGAKRFEEFQPTGATSQITWSQVFSRCLWAIENQGLQGKQIIQFWNRIVFAGYDLEMAPSDNAQAGQEEPDDELAELANALDGLGIEWDESMQEPEQEKEQEPEPEPEQEPEPVQQRELPDDACLQCGNQIGAKFWEVLSDEHSIGGDGVYSGTNDLQLERISVYYNEVGGNKYVRRAVLIDLEPGTMDSVRSGPLGGLFRPDNFVFGQNGAGNNWAKGHYTEGAELVNSVLDVVRKEAEGTDCLQGFQITHSLGGGTGSGMGTLLISKVREEYPDRMMCTYSVVPSPKVSDTVVEPYNATLSVHQLAENSDETFCIDNEALYDICFRTLKLSTPTYGDLNHLVSSVMSGITTCLRPRPA</sequence>
<comment type="cofactor">
    <cofactor evidence="1">
        <name>Mg(2+)</name>
        <dbReference type="ChEBI" id="CHEBI:18420"/>
    </cofactor>
</comment>
<dbReference type="GO" id="GO:0005525">
    <property type="term" value="F:GTP binding"/>
    <property type="evidence" value="ECO:0007669"/>
    <property type="project" value="UniProtKB-KW"/>
</dbReference>
<dbReference type="GO" id="GO:0003924">
    <property type="term" value="F:GTPase activity"/>
    <property type="evidence" value="ECO:0007669"/>
    <property type="project" value="InterPro"/>
</dbReference>
<dbReference type="PROSITE" id="PS00227">
    <property type="entry name" value="TUBULIN"/>
    <property type="match status" value="1"/>
</dbReference>
<dbReference type="AlphaFoldDB" id="A0A8H6SPF0"/>
<comment type="subcellular location">
    <subcellularLocation>
        <location evidence="2">Cytoplasm</location>
        <location evidence="2">Cytoskeleton</location>
    </subcellularLocation>
</comment>
<evidence type="ECO:0000256" key="6">
    <source>
        <dbReference type="ARBA" id="ARBA00022723"/>
    </source>
</evidence>
<dbReference type="PRINTS" id="PR01161">
    <property type="entry name" value="TUBULIN"/>
</dbReference>
<evidence type="ECO:0000256" key="11">
    <source>
        <dbReference type="ARBA" id="ARBA00034296"/>
    </source>
</evidence>
<feature type="region of interest" description="Disordered" evidence="12">
    <location>
        <begin position="310"/>
        <end position="336"/>
    </location>
</feature>
<dbReference type="SMART" id="SM00864">
    <property type="entry name" value="Tubulin"/>
    <property type="match status" value="1"/>
</dbReference>
<evidence type="ECO:0000256" key="7">
    <source>
        <dbReference type="ARBA" id="ARBA00022741"/>
    </source>
</evidence>
<keyword evidence="5" id="KW-0493">Microtubule</keyword>
<reference evidence="14" key="1">
    <citation type="submission" date="2020-05" db="EMBL/GenBank/DDBJ databases">
        <title>Mycena genomes resolve the evolution of fungal bioluminescence.</title>
        <authorList>
            <person name="Tsai I.J."/>
        </authorList>
    </citation>
    <scope>NUCLEOTIDE SEQUENCE</scope>
    <source>
        <strain evidence="14">110903Hualien_Pintung</strain>
    </source>
</reference>
<evidence type="ECO:0000256" key="9">
    <source>
        <dbReference type="ARBA" id="ARBA00023134"/>
    </source>
</evidence>
<evidence type="ECO:0000256" key="12">
    <source>
        <dbReference type="SAM" id="MobiDB-lite"/>
    </source>
</evidence>
<keyword evidence="15" id="KW-1185">Reference proteome</keyword>
<keyword evidence="10" id="KW-0206">Cytoskeleton</keyword>
<evidence type="ECO:0000259" key="13">
    <source>
        <dbReference type="SMART" id="SM00864"/>
    </source>
</evidence>
<organism evidence="14 15">
    <name type="scientific">Mycena chlorophos</name>
    <name type="common">Agaric fungus</name>
    <name type="synonym">Agaricus chlorophos</name>
    <dbReference type="NCBI Taxonomy" id="658473"/>
    <lineage>
        <taxon>Eukaryota</taxon>
        <taxon>Fungi</taxon>
        <taxon>Dikarya</taxon>
        <taxon>Basidiomycota</taxon>
        <taxon>Agaricomycotina</taxon>
        <taxon>Agaricomycetes</taxon>
        <taxon>Agaricomycetidae</taxon>
        <taxon>Agaricales</taxon>
        <taxon>Marasmiineae</taxon>
        <taxon>Mycenaceae</taxon>
        <taxon>Mycena</taxon>
    </lineage>
</organism>
<name>A0A8H6SPF0_MYCCL</name>
<evidence type="ECO:0000256" key="3">
    <source>
        <dbReference type="ARBA" id="ARBA00009636"/>
    </source>
</evidence>
<dbReference type="InterPro" id="IPR002453">
    <property type="entry name" value="Beta_tubulin"/>
</dbReference>
<keyword evidence="9" id="KW-0342">GTP-binding</keyword>
<evidence type="ECO:0000256" key="1">
    <source>
        <dbReference type="ARBA" id="ARBA00001946"/>
    </source>
</evidence>